<dbReference type="AlphaFoldDB" id="A0A1X7KJU3"/>
<organism evidence="4 5">
    <name type="scientific">Arenibacter troitsensis</name>
    <dbReference type="NCBI Taxonomy" id="188872"/>
    <lineage>
        <taxon>Bacteria</taxon>
        <taxon>Pseudomonadati</taxon>
        <taxon>Bacteroidota</taxon>
        <taxon>Flavobacteriia</taxon>
        <taxon>Flavobacteriales</taxon>
        <taxon>Flavobacteriaceae</taxon>
        <taxon>Arenibacter</taxon>
    </lineage>
</organism>
<dbReference type="Gene3D" id="3.90.850.10">
    <property type="entry name" value="Fumarylacetoacetase-like, C-terminal domain"/>
    <property type="match status" value="1"/>
</dbReference>
<keyword evidence="5" id="KW-1185">Reference proteome</keyword>
<dbReference type="RefSeq" id="WP_085499737.1">
    <property type="nucleotide sequence ID" value="NZ_FXAO01000006.1"/>
</dbReference>
<reference evidence="5" key="1">
    <citation type="submission" date="2017-04" db="EMBL/GenBank/DDBJ databases">
        <authorList>
            <person name="Varghese N."/>
            <person name="Submissions S."/>
        </authorList>
    </citation>
    <scope>NUCLEOTIDE SEQUENCE [LARGE SCALE GENOMIC DNA]</scope>
    <source>
        <strain evidence="5">DSM 19835</strain>
    </source>
</reference>
<dbReference type="GO" id="GO:0046872">
    <property type="term" value="F:metal ion binding"/>
    <property type="evidence" value="ECO:0007669"/>
    <property type="project" value="UniProtKB-KW"/>
</dbReference>
<dbReference type="FunFam" id="3.90.850.10:FF:000002">
    <property type="entry name" value="2-hydroxyhepta-2,4-diene-1,7-dioate isomerase"/>
    <property type="match status" value="1"/>
</dbReference>
<evidence type="ECO:0000256" key="1">
    <source>
        <dbReference type="ARBA" id="ARBA00010211"/>
    </source>
</evidence>
<dbReference type="InterPro" id="IPR051121">
    <property type="entry name" value="FAH"/>
</dbReference>
<dbReference type="EMBL" id="FXAO01000006">
    <property type="protein sequence ID" value="SMG41257.1"/>
    <property type="molecule type" value="Genomic_DNA"/>
</dbReference>
<proteinExistence type="inferred from homology"/>
<dbReference type="PANTHER" id="PTHR42796">
    <property type="entry name" value="FUMARYLACETOACETATE HYDROLASE DOMAIN-CONTAINING PROTEIN 2A-RELATED"/>
    <property type="match status" value="1"/>
</dbReference>
<sequence>MRLVRFGEKNNEKPGVLIDGVRKDCSAHFDDWNKDFFSNNGLQELQKLLDDGNTVFPEVPSNIRWGACVSRPNMILCVGLNYTDHAIEAGMEIPTEPVLFMKATNTLCGPYDDVSIPKRSQKTDWEVELAIVLKKDLVYSNNEEEALQAIGGYCIMHDVSEREFQVERGGQWVKGKSCPGFSPVGPYLVTPDAIPDVLNLKMNLTVNGEEMQNGNTKTMIFKPSFLIHYISQFMQLEAGDIITTGTPPGVGFGKTPAVYLRPGDEVELTIEHLGRQKQLFV</sequence>
<protein>
    <submittedName>
        <fullName evidence="4">2-keto-4-pentenoate hydratase/2-oxohepta-3-ene-1,7-dioic acid hydratase (Catechol pathway)</fullName>
    </submittedName>
</protein>
<dbReference type="InterPro" id="IPR036663">
    <property type="entry name" value="Fumarylacetoacetase_C_sf"/>
</dbReference>
<gene>
    <name evidence="4" type="ORF">SAMN03080602_02983</name>
</gene>
<dbReference type="OrthoDB" id="9805307at2"/>
<feature type="domain" description="Fumarylacetoacetase-like C-terminal" evidence="3">
    <location>
        <begin position="75"/>
        <end position="277"/>
    </location>
</feature>
<evidence type="ECO:0000259" key="3">
    <source>
        <dbReference type="Pfam" id="PF01557"/>
    </source>
</evidence>
<dbReference type="GO" id="GO:0016853">
    <property type="term" value="F:isomerase activity"/>
    <property type="evidence" value="ECO:0007669"/>
    <property type="project" value="UniProtKB-ARBA"/>
</dbReference>
<dbReference type="Pfam" id="PF01557">
    <property type="entry name" value="FAA_hydrolase"/>
    <property type="match status" value="1"/>
</dbReference>
<evidence type="ECO:0000313" key="5">
    <source>
        <dbReference type="Proteomes" id="UP000193420"/>
    </source>
</evidence>
<dbReference type="STRING" id="188872.SAMN03080602_02983"/>
<evidence type="ECO:0000256" key="2">
    <source>
        <dbReference type="ARBA" id="ARBA00022723"/>
    </source>
</evidence>
<evidence type="ECO:0000313" key="4">
    <source>
        <dbReference type="EMBL" id="SMG41257.1"/>
    </source>
</evidence>
<keyword evidence="2" id="KW-0479">Metal-binding</keyword>
<name>A0A1X7KJU3_9FLAO</name>
<dbReference type="GO" id="GO:0019752">
    <property type="term" value="P:carboxylic acid metabolic process"/>
    <property type="evidence" value="ECO:0007669"/>
    <property type="project" value="UniProtKB-ARBA"/>
</dbReference>
<accession>A0A1X7KJU3</accession>
<dbReference type="InterPro" id="IPR011234">
    <property type="entry name" value="Fumarylacetoacetase-like_C"/>
</dbReference>
<dbReference type="Proteomes" id="UP000193420">
    <property type="component" value="Unassembled WGS sequence"/>
</dbReference>
<dbReference type="SUPFAM" id="SSF56529">
    <property type="entry name" value="FAH"/>
    <property type="match status" value="1"/>
</dbReference>
<comment type="similarity">
    <text evidence="1">Belongs to the FAH family.</text>
</comment>
<dbReference type="PANTHER" id="PTHR42796:SF4">
    <property type="entry name" value="FUMARYLACETOACETATE HYDROLASE DOMAIN-CONTAINING PROTEIN 2A"/>
    <property type="match status" value="1"/>
</dbReference>